<evidence type="ECO:0000256" key="2">
    <source>
        <dbReference type="ARBA" id="ARBA00004922"/>
    </source>
</evidence>
<evidence type="ECO:0000256" key="13">
    <source>
        <dbReference type="SAM" id="SignalP"/>
    </source>
</evidence>
<evidence type="ECO:0000256" key="1">
    <source>
        <dbReference type="ARBA" id="ARBA00004240"/>
    </source>
</evidence>
<evidence type="ECO:0000256" key="9">
    <source>
        <dbReference type="ARBA" id="ARBA00026232"/>
    </source>
</evidence>
<dbReference type="PANTHER" id="PTHR13398">
    <property type="entry name" value="GDP-FUCOSE PROTEIN O-FUCOSYLTRANSFERASE 2"/>
    <property type="match status" value="1"/>
</dbReference>
<evidence type="ECO:0000256" key="4">
    <source>
        <dbReference type="ARBA" id="ARBA00022679"/>
    </source>
</evidence>
<comment type="similarity">
    <text evidence="8">Belongs to the glycosyltransferase 68 family.</text>
</comment>
<keyword evidence="6" id="KW-0294">Fucose metabolism</keyword>
<comment type="catalytic activity">
    <reaction evidence="12">
        <text>L-seryl-[protein] + GDP-beta-L-fucose = 3-O-(alpha-L-fucosyl)-L-seryl-[protein] + GDP + H(+)</text>
        <dbReference type="Rhea" id="RHEA:63644"/>
        <dbReference type="Rhea" id="RHEA-COMP:9863"/>
        <dbReference type="Rhea" id="RHEA-COMP:17914"/>
        <dbReference type="ChEBI" id="CHEBI:15378"/>
        <dbReference type="ChEBI" id="CHEBI:29999"/>
        <dbReference type="ChEBI" id="CHEBI:57273"/>
        <dbReference type="ChEBI" id="CHEBI:58189"/>
        <dbReference type="ChEBI" id="CHEBI:189632"/>
        <dbReference type="EC" id="2.4.1.221"/>
    </reaction>
    <physiologicalReaction direction="left-to-right" evidence="12">
        <dbReference type="Rhea" id="RHEA:63645"/>
    </physiologicalReaction>
</comment>
<dbReference type="Gene3D" id="3.40.50.11340">
    <property type="match status" value="1"/>
</dbReference>
<dbReference type="EC" id="2.4.1.221" evidence="3"/>
<keyword evidence="5" id="KW-0256">Endoplasmic reticulum</keyword>
<evidence type="ECO:0000256" key="12">
    <source>
        <dbReference type="ARBA" id="ARBA00048647"/>
    </source>
</evidence>
<gene>
    <name evidence="14" type="primary">POFUT2</name>
    <name evidence="14" type="ORF">g.29449</name>
</gene>
<dbReference type="GO" id="GO:0005783">
    <property type="term" value="C:endoplasmic reticulum"/>
    <property type="evidence" value="ECO:0007669"/>
    <property type="project" value="UniProtKB-SubCell"/>
</dbReference>
<comment type="catalytic activity">
    <reaction evidence="11">
        <text>L-threonyl-[protein] + GDP-beta-L-fucose = 3-O-(alpha-L-fucosyl)-L-threonyl-[protein] + GDP + H(+)</text>
        <dbReference type="Rhea" id="RHEA:70491"/>
        <dbReference type="Rhea" id="RHEA-COMP:11060"/>
        <dbReference type="Rhea" id="RHEA-COMP:17915"/>
        <dbReference type="ChEBI" id="CHEBI:15378"/>
        <dbReference type="ChEBI" id="CHEBI:30013"/>
        <dbReference type="ChEBI" id="CHEBI:57273"/>
        <dbReference type="ChEBI" id="CHEBI:58189"/>
        <dbReference type="ChEBI" id="CHEBI:189631"/>
        <dbReference type="EC" id="2.4.1.221"/>
    </reaction>
    <physiologicalReaction direction="left-to-right" evidence="11">
        <dbReference type="Rhea" id="RHEA:70492"/>
    </physiologicalReaction>
</comment>
<dbReference type="GO" id="GO:0046922">
    <property type="term" value="F:peptide-O-fucosyltransferase activity"/>
    <property type="evidence" value="ECO:0007669"/>
    <property type="project" value="UniProtKB-EC"/>
</dbReference>
<evidence type="ECO:0000256" key="7">
    <source>
        <dbReference type="ARBA" id="ARBA00023277"/>
    </source>
</evidence>
<protein>
    <recommendedName>
        <fullName evidence="9">GDP-fucose protein O-fucosyltransferase 2</fullName>
        <ecNumber evidence="3">2.4.1.221</ecNumber>
    </recommendedName>
    <alternativeName>
        <fullName evidence="10">Peptide-O-fucosyltransferase 2</fullName>
    </alternativeName>
</protein>
<dbReference type="GO" id="GO:0006004">
    <property type="term" value="P:fucose metabolic process"/>
    <property type="evidence" value="ECO:0007669"/>
    <property type="project" value="UniProtKB-KW"/>
</dbReference>
<keyword evidence="13" id="KW-0732">Signal</keyword>
<dbReference type="Pfam" id="PF10250">
    <property type="entry name" value="O-FucT"/>
    <property type="match status" value="1"/>
</dbReference>
<reference evidence="14" key="1">
    <citation type="submission" date="2018-04" db="EMBL/GenBank/DDBJ databases">
        <title>Transcriptome assembly of Sipha flava.</title>
        <authorList>
            <person name="Scully E.D."/>
            <person name="Geib S.M."/>
            <person name="Palmer N.A."/>
            <person name="Koch K."/>
            <person name="Bradshaw J."/>
            <person name="Heng-Moss T."/>
            <person name="Sarath G."/>
        </authorList>
    </citation>
    <scope>NUCLEOTIDE SEQUENCE</scope>
</reference>
<evidence type="ECO:0000256" key="10">
    <source>
        <dbReference type="ARBA" id="ARBA00033083"/>
    </source>
</evidence>
<feature type="chain" id="PRO_5015540015" description="GDP-fucose protein O-fucosyltransferase 2" evidence="13">
    <location>
        <begin position="29"/>
        <end position="406"/>
    </location>
</feature>
<keyword evidence="7" id="KW-0119">Carbohydrate metabolism</keyword>
<accession>A0A2S2QIT1</accession>
<comment type="pathway">
    <text evidence="2">Protein modification; protein glycosylation.</text>
</comment>
<dbReference type="InterPro" id="IPR045130">
    <property type="entry name" value="OFUT2-like"/>
</dbReference>
<dbReference type="PANTHER" id="PTHR13398:SF0">
    <property type="entry name" value="GDP-FUCOSE PROTEIN O-FUCOSYLTRANSFERASE 2"/>
    <property type="match status" value="1"/>
</dbReference>
<evidence type="ECO:0000256" key="5">
    <source>
        <dbReference type="ARBA" id="ARBA00022824"/>
    </source>
</evidence>
<dbReference type="EMBL" id="GGMS01008400">
    <property type="protein sequence ID" value="MBY77603.1"/>
    <property type="molecule type" value="Transcribed_RNA"/>
</dbReference>
<evidence type="ECO:0000256" key="11">
    <source>
        <dbReference type="ARBA" id="ARBA00047273"/>
    </source>
</evidence>
<dbReference type="CDD" id="cd11298">
    <property type="entry name" value="O-FucT-2"/>
    <property type="match status" value="1"/>
</dbReference>
<sequence>MKTMGHRTCSWNALVFFTTFLLFRCSMCSDLKNHLSDEGESFVSHSVFDTLPRFVLYDVNKPEGFNLRRDVFIRMASFIHYLNKKSKYQWILVLPPWHRLYHWRSTNIMQDHLPWSLFFNVESIKKTTPVVELHEFFQINKLRSLDAHVTLQHFNSFEENPEYFDKWEITNCKGHVQSEFWNLKNLTYTLSLCISFQGSSTLLAEIIEELQPRTIIFDHAELALHNFYSGKEYWAIRKSMQFSNNLHEVAKGFKKKYLKQDYMCAHLRRRDFVYGHPNNVPSIKETATQIKDKLNLLNNIDTVYIATDSSKEEFLELCEYLQDYKVFKFIADEETLNRYLDGGIAIIDQIICSQAIYFIGTSHSTFSFRIQEEREILGFPVETTFNCFCGDNDKECTQPTKWRLVE</sequence>
<proteinExistence type="inferred from homology"/>
<evidence type="ECO:0000256" key="3">
    <source>
        <dbReference type="ARBA" id="ARBA00012196"/>
    </source>
</evidence>
<evidence type="ECO:0000256" key="6">
    <source>
        <dbReference type="ARBA" id="ARBA00023253"/>
    </source>
</evidence>
<evidence type="ECO:0000256" key="8">
    <source>
        <dbReference type="ARBA" id="ARBA00025803"/>
    </source>
</evidence>
<name>A0A2S2QIT1_9HEMI</name>
<organism evidence="14">
    <name type="scientific">Sipha flava</name>
    <name type="common">yellow sugarcane aphid</name>
    <dbReference type="NCBI Taxonomy" id="143950"/>
    <lineage>
        <taxon>Eukaryota</taxon>
        <taxon>Metazoa</taxon>
        <taxon>Ecdysozoa</taxon>
        <taxon>Arthropoda</taxon>
        <taxon>Hexapoda</taxon>
        <taxon>Insecta</taxon>
        <taxon>Pterygota</taxon>
        <taxon>Neoptera</taxon>
        <taxon>Paraneoptera</taxon>
        <taxon>Hemiptera</taxon>
        <taxon>Sternorrhyncha</taxon>
        <taxon>Aphidomorpha</taxon>
        <taxon>Aphidoidea</taxon>
        <taxon>Aphididae</taxon>
        <taxon>Sipha</taxon>
    </lineage>
</organism>
<feature type="signal peptide" evidence="13">
    <location>
        <begin position="1"/>
        <end position="28"/>
    </location>
</feature>
<dbReference type="Gene3D" id="3.40.50.11350">
    <property type="match status" value="1"/>
</dbReference>
<dbReference type="OrthoDB" id="422368at2759"/>
<comment type="subcellular location">
    <subcellularLocation>
        <location evidence="1">Endoplasmic reticulum</location>
    </subcellularLocation>
</comment>
<keyword evidence="14" id="KW-0328">Glycosyltransferase</keyword>
<dbReference type="AlphaFoldDB" id="A0A2S2QIT1"/>
<evidence type="ECO:0000313" key="14">
    <source>
        <dbReference type="EMBL" id="MBY77603.1"/>
    </source>
</evidence>
<dbReference type="InterPro" id="IPR019378">
    <property type="entry name" value="GDP-Fuc_O-FucTrfase"/>
</dbReference>
<keyword evidence="4 14" id="KW-0808">Transferase</keyword>